<feature type="non-terminal residue" evidence="1">
    <location>
        <position position="1"/>
    </location>
</feature>
<reference evidence="1 2" key="1">
    <citation type="journal article" date="2018" name="Biotechnol. Biofuels">
        <title>Integrative visual omics of the white-rot fungus Polyporus brumalis exposes the biotechnological potential of its oxidative enzymes for delignifying raw plant biomass.</title>
        <authorList>
            <person name="Miyauchi S."/>
            <person name="Rancon A."/>
            <person name="Drula E."/>
            <person name="Hage H."/>
            <person name="Chaduli D."/>
            <person name="Favel A."/>
            <person name="Grisel S."/>
            <person name="Henrissat B."/>
            <person name="Herpoel-Gimbert I."/>
            <person name="Ruiz-Duenas F.J."/>
            <person name="Chevret D."/>
            <person name="Hainaut M."/>
            <person name="Lin J."/>
            <person name="Wang M."/>
            <person name="Pangilinan J."/>
            <person name="Lipzen A."/>
            <person name="Lesage-Meessen L."/>
            <person name="Navarro D."/>
            <person name="Riley R."/>
            <person name="Grigoriev I.V."/>
            <person name="Zhou S."/>
            <person name="Raouche S."/>
            <person name="Rosso M.N."/>
        </authorList>
    </citation>
    <scope>NUCLEOTIDE SEQUENCE [LARGE SCALE GENOMIC DNA]</scope>
    <source>
        <strain evidence="1 2">BRFM 1820</strain>
    </source>
</reference>
<protein>
    <submittedName>
        <fullName evidence="1">Uncharacterized protein</fullName>
    </submittedName>
</protein>
<sequence>SSKTRGPIHIYRSPVRSYVTRLRSLNDRLVAWGYTKKTLKFGRKVGDEYSEVAASDATMQADWVAKKKSWIAEGDRILDYVEDFVSEDLLDYSAEQSMVEHWRNLSSVAFNVTYMMAITQARVDMV</sequence>
<evidence type="ECO:0000313" key="2">
    <source>
        <dbReference type="Proteomes" id="UP000256964"/>
    </source>
</evidence>
<accession>A0A371CJ72</accession>
<gene>
    <name evidence="1" type="ORF">OH76DRAFT_1366407</name>
</gene>
<organism evidence="1 2">
    <name type="scientific">Lentinus brumalis</name>
    <dbReference type="NCBI Taxonomy" id="2498619"/>
    <lineage>
        <taxon>Eukaryota</taxon>
        <taxon>Fungi</taxon>
        <taxon>Dikarya</taxon>
        <taxon>Basidiomycota</taxon>
        <taxon>Agaricomycotina</taxon>
        <taxon>Agaricomycetes</taxon>
        <taxon>Polyporales</taxon>
        <taxon>Polyporaceae</taxon>
        <taxon>Lentinus</taxon>
    </lineage>
</organism>
<dbReference type="OrthoDB" id="2714962at2759"/>
<dbReference type="EMBL" id="KZ857565">
    <property type="protein sequence ID" value="RDX40320.1"/>
    <property type="molecule type" value="Genomic_DNA"/>
</dbReference>
<proteinExistence type="predicted"/>
<dbReference type="AlphaFoldDB" id="A0A371CJ72"/>
<keyword evidence="2" id="KW-1185">Reference proteome</keyword>
<evidence type="ECO:0000313" key="1">
    <source>
        <dbReference type="EMBL" id="RDX40320.1"/>
    </source>
</evidence>
<name>A0A371CJ72_9APHY</name>
<dbReference type="Proteomes" id="UP000256964">
    <property type="component" value="Unassembled WGS sequence"/>
</dbReference>